<sequence>MFNRTQERIVINSIVDHTEVGLGHQTNLGPNGKITYRALWDRLLCAVNRAGPPLMTNDQLMKAWTSMRLEAKDKMATFKKQKAKTGNTAMTAILTEKDQEICKLFNNFALDTFINEIFGFGLESQLLCVDKDTERLKQSEKALITEFMEKNPEYLDGLLIYVGTEEQKAHWEAFITRSKDKRLTTKTGEKLLNCWIDAIGRLRNEVRTQGDDKLSKLKKRIYILLQEHDKKEALAECSKKKFSQCDSAKNLIDDYKASPISKKQDSKPSTSFYMDEDTRSRKRQNSDDSAFDLIDTDCYISSGKKPHTKPSHLNPEPDRSSESRSKPIDTLYTIEELEEKIDNNTLDLAQNDLCELPDVVMMLQFTHIRLEKNFLTALPNGLTTLIGITRIEVQENFLEELPHDIGSLVELKHLNVASNKLMTLPVSMGELKKLKYLNVRGNPLQEQLIEIAGPSQNSDDCKRCAEAIVGHFAALKIQKDMRKSSTLRDGQLPYHDDSYIVSMGDKSVQVLENAVTGIDKLANIGTNMSDRQDEMLNVLKDLLNETKEIRSYQKKHEHCCTKQDTALEEKENETFAVTLDNGVEITQEDEEIH</sequence>
<proteinExistence type="predicted"/>
<comment type="caution">
    <text evidence="1">The sequence shown here is derived from an EMBL/GenBank/DDBJ whole genome shotgun (WGS) entry which is preliminary data.</text>
</comment>
<gene>
    <name evidence="1" type="ORF">QAD02_002850</name>
</gene>
<dbReference type="EMBL" id="CM056743">
    <property type="protein sequence ID" value="KAJ8671591.1"/>
    <property type="molecule type" value="Genomic_DNA"/>
</dbReference>
<keyword evidence="2" id="KW-1185">Reference proteome</keyword>
<evidence type="ECO:0000313" key="1">
    <source>
        <dbReference type="EMBL" id="KAJ8671591.1"/>
    </source>
</evidence>
<dbReference type="Proteomes" id="UP001239111">
    <property type="component" value="Chromosome 3"/>
</dbReference>
<reference evidence="1" key="1">
    <citation type="submission" date="2023-04" db="EMBL/GenBank/DDBJ databases">
        <title>A chromosome-level genome assembly of the parasitoid wasp Eretmocerus hayati.</title>
        <authorList>
            <person name="Zhong Y."/>
            <person name="Liu S."/>
            <person name="Liu Y."/>
        </authorList>
    </citation>
    <scope>NUCLEOTIDE SEQUENCE</scope>
    <source>
        <strain evidence="1">ZJU_SS_LIU_2023</strain>
    </source>
</reference>
<accession>A0ACC2NLT9</accession>
<protein>
    <submittedName>
        <fullName evidence="1">Uncharacterized protein</fullName>
    </submittedName>
</protein>
<evidence type="ECO:0000313" key="2">
    <source>
        <dbReference type="Proteomes" id="UP001239111"/>
    </source>
</evidence>
<name>A0ACC2NLT9_9HYME</name>
<organism evidence="1 2">
    <name type="scientific">Eretmocerus hayati</name>
    <dbReference type="NCBI Taxonomy" id="131215"/>
    <lineage>
        <taxon>Eukaryota</taxon>
        <taxon>Metazoa</taxon>
        <taxon>Ecdysozoa</taxon>
        <taxon>Arthropoda</taxon>
        <taxon>Hexapoda</taxon>
        <taxon>Insecta</taxon>
        <taxon>Pterygota</taxon>
        <taxon>Neoptera</taxon>
        <taxon>Endopterygota</taxon>
        <taxon>Hymenoptera</taxon>
        <taxon>Apocrita</taxon>
        <taxon>Proctotrupomorpha</taxon>
        <taxon>Chalcidoidea</taxon>
        <taxon>Aphelinidae</taxon>
        <taxon>Aphelininae</taxon>
        <taxon>Eretmocerus</taxon>
    </lineage>
</organism>